<accession>X1H3A4</accession>
<evidence type="ECO:0000313" key="2">
    <source>
        <dbReference type="EMBL" id="GAH39758.1"/>
    </source>
</evidence>
<gene>
    <name evidence="2" type="ORF">S03H2_16308</name>
</gene>
<organism evidence="2">
    <name type="scientific">marine sediment metagenome</name>
    <dbReference type="NCBI Taxonomy" id="412755"/>
    <lineage>
        <taxon>unclassified sequences</taxon>
        <taxon>metagenomes</taxon>
        <taxon>ecological metagenomes</taxon>
    </lineage>
</organism>
<reference evidence="2" key="1">
    <citation type="journal article" date="2014" name="Front. Microbiol.">
        <title>High frequency of phylogenetically diverse reductive dehalogenase-homologous genes in deep subseafloor sedimentary metagenomes.</title>
        <authorList>
            <person name="Kawai M."/>
            <person name="Futagami T."/>
            <person name="Toyoda A."/>
            <person name="Takaki Y."/>
            <person name="Nishi S."/>
            <person name="Hori S."/>
            <person name="Arai W."/>
            <person name="Tsubouchi T."/>
            <person name="Morono Y."/>
            <person name="Uchiyama I."/>
            <person name="Ito T."/>
            <person name="Fujiyama A."/>
            <person name="Inagaki F."/>
            <person name="Takami H."/>
        </authorList>
    </citation>
    <scope>NUCLEOTIDE SEQUENCE</scope>
    <source>
        <strain evidence="2">Expedition CK06-06</strain>
    </source>
</reference>
<dbReference type="Pfam" id="PF18734">
    <property type="entry name" value="HEPN_AbiU2"/>
    <property type="match status" value="1"/>
</dbReference>
<comment type="caution">
    <text evidence="2">The sequence shown here is derived from an EMBL/GenBank/DDBJ whole genome shotgun (WGS) entry which is preliminary data.</text>
</comment>
<feature type="non-terminal residue" evidence="2">
    <location>
        <position position="173"/>
    </location>
</feature>
<evidence type="ECO:0000259" key="1">
    <source>
        <dbReference type="Pfam" id="PF18734"/>
    </source>
</evidence>
<name>X1H3A4_9ZZZZ</name>
<feature type="domain" description="HEPN AbiU2-like" evidence="1">
    <location>
        <begin position="18"/>
        <end position="172"/>
    </location>
</feature>
<dbReference type="EMBL" id="BARU01008323">
    <property type="protein sequence ID" value="GAH39758.1"/>
    <property type="molecule type" value="Genomic_DNA"/>
</dbReference>
<dbReference type="InterPro" id="IPR040704">
    <property type="entry name" value="HEPN_AbiU2"/>
</dbReference>
<proteinExistence type="predicted"/>
<sequence length="173" mass="20116">MDSKEFPGDLKEEPMNRNEFKRQLDELQRQIFRAIVSYQVRLALWETPGVVDILNRYRGFFIPVRDALYGTMFMGFAKVFDHDSRTVSLKNLMKVAKEDVAGLVPNMTRKKIDDLEQRLSQHDAILKAIKRLRDQHLAHLDAAPKPNLPLIKKDVDQMIKTLEDVFNQLSQGH</sequence>
<protein>
    <recommendedName>
        <fullName evidence="1">HEPN AbiU2-like domain-containing protein</fullName>
    </recommendedName>
</protein>
<dbReference type="AlphaFoldDB" id="X1H3A4"/>